<comment type="caution">
    <text evidence="2">The sequence shown here is derived from an EMBL/GenBank/DDBJ whole genome shotgun (WGS) entry which is preliminary data.</text>
</comment>
<accession>A0A2V0RKE8</accession>
<sequence length="294" mass="33004">MSSSDIKYRVLHIFAENDEGEKCDSVVDVFLRTGKNADLISQVEISERQAEWPTDGVCLRVNVSNGPVKLVDNYKDYSLEFFGKIEDGKFKTMKCRIKPAGSGRAFTPISVRRFDQASTGRRVMMSAQVYRGQLETTDLPDGLTLAPRERRLPGRRKEPENVKKEKERQVTPPRSRASSSSRKSEVPDDDGVFVVDCGISKLNTKLKAIPAVRKAANERKILMARNQNDIDALGNVSCEETVSVKLKNSLSITSFVQDDEGKYQFQEKQDAIRLKLDLVGNADSLFIVVRIDPQ</sequence>
<dbReference type="AlphaFoldDB" id="A0A2V0RKE8"/>
<protein>
    <submittedName>
        <fullName evidence="2">Uncharacterized protein</fullName>
    </submittedName>
</protein>
<evidence type="ECO:0000256" key="1">
    <source>
        <dbReference type="SAM" id="MobiDB-lite"/>
    </source>
</evidence>
<name>A0A2V0RKE8_9ZZZZ</name>
<dbReference type="EMBL" id="BDQA01000511">
    <property type="protein sequence ID" value="GBH21992.1"/>
    <property type="molecule type" value="Genomic_RNA"/>
</dbReference>
<reference evidence="2" key="1">
    <citation type="submission" date="2017-04" db="EMBL/GenBank/DDBJ databases">
        <title>Unveiling RNA virosphere associated with marine microorganisms.</title>
        <authorList>
            <person name="Urayama S."/>
            <person name="Takaki Y."/>
            <person name="Nishi S."/>
            <person name="Yoshida Y."/>
            <person name="Deguchi S."/>
            <person name="Takai K."/>
            <person name="Nunoura T."/>
        </authorList>
    </citation>
    <scope>NUCLEOTIDE SEQUENCE</scope>
</reference>
<feature type="compositionally biased region" description="Basic and acidic residues" evidence="1">
    <location>
        <begin position="147"/>
        <end position="169"/>
    </location>
</feature>
<organism evidence="2">
    <name type="scientific">viral metagenome</name>
    <dbReference type="NCBI Taxonomy" id="1070528"/>
    <lineage>
        <taxon>unclassified sequences</taxon>
        <taxon>metagenomes</taxon>
        <taxon>organismal metagenomes</taxon>
    </lineage>
</organism>
<evidence type="ECO:0000313" key="2">
    <source>
        <dbReference type="EMBL" id="GBH21992.1"/>
    </source>
</evidence>
<feature type="region of interest" description="Disordered" evidence="1">
    <location>
        <begin position="138"/>
        <end position="187"/>
    </location>
</feature>
<proteinExistence type="predicted"/>